<keyword evidence="7 10" id="KW-1133">Transmembrane helix</keyword>
<evidence type="ECO:0000256" key="3">
    <source>
        <dbReference type="ARBA" id="ARBA00011131"/>
    </source>
</evidence>
<dbReference type="InterPro" id="IPR003838">
    <property type="entry name" value="ABC3_permease_C"/>
</dbReference>
<keyword evidence="5" id="KW-1003">Cell membrane</keyword>
<dbReference type="PANTHER" id="PTHR43738">
    <property type="entry name" value="ABC TRANSPORTER, MEMBRANE PROTEIN"/>
    <property type="match status" value="1"/>
</dbReference>
<comment type="subcellular location">
    <subcellularLocation>
        <location evidence="1">Cell membrane</location>
        <topology evidence="1">Multi-pass membrane protein</topology>
    </subcellularLocation>
</comment>
<evidence type="ECO:0000313" key="12">
    <source>
        <dbReference type="EMBL" id="SBV97401.1"/>
    </source>
</evidence>
<evidence type="ECO:0000256" key="5">
    <source>
        <dbReference type="ARBA" id="ARBA00022475"/>
    </source>
</evidence>
<evidence type="ECO:0000256" key="10">
    <source>
        <dbReference type="SAM" id="Phobius"/>
    </source>
</evidence>
<name>A0A212JD90_9FIRM</name>
<organism evidence="12">
    <name type="scientific">uncultured Eubacteriales bacterium</name>
    <dbReference type="NCBI Taxonomy" id="172733"/>
    <lineage>
        <taxon>Bacteria</taxon>
        <taxon>Bacillati</taxon>
        <taxon>Bacillota</taxon>
        <taxon>Clostridia</taxon>
        <taxon>Eubacteriales</taxon>
        <taxon>environmental samples</taxon>
    </lineage>
</organism>
<evidence type="ECO:0000256" key="8">
    <source>
        <dbReference type="ARBA" id="ARBA00023136"/>
    </source>
</evidence>
<protein>
    <recommendedName>
        <fullName evidence="4">Putative hemin transport system permease protein HrtB</fullName>
    </recommendedName>
</protein>
<evidence type="ECO:0000256" key="9">
    <source>
        <dbReference type="ARBA" id="ARBA00024973"/>
    </source>
</evidence>
<sequence length="406" mass="43948">MNSKQTDRSILRRLPRLNLRNRPYRTAGLVLLVTCLAFALFGGSVLAVSLQRGLRSVEARFGADLIAVPLGYDTGLESILLKGEPSYFYLDKSYLEEIARIEGVGQVSAQFYLTSTGSDCCDLPVQLIGFDPSTDFSVQPWIRQSYDGDLTAGAVLVGGDIEVENGKSLTFFDREYLVAAQLEKTGTGLDNAVYANMDTLRDLMEASQEKGFYFLDDSDPDSVISSVLIKTAEGYDAETVARNIRFKLDGLQLVKTQSMISGIGESLSAFSSLLYVFVGVFLLLSLAMLTVVFSVTANERKREFAILRVLGATRKRLASLLLAESLLVSVSGGLLGTALAALVVFPFHVAISQRLGLPYLAPGGLSIIRLLSMSLAVTFAAGPLAAAFSAWRISRAETSLTLREGE</sequence>
<keyword evidence="8 10" id="KW-0472">Membrane</keyword>
<proteinExistence type="inferred from homology"/>
<comment type="subunit">
    <text evidence="3">The complex is composed of two ATP-binding proteins (HrtA), two transmembrane proteins (HrtB) and a solute-binding protein.</text>
</comment>
<feature type="transmembrane region" description="Helical" evidence="10">
    <location>
        <begin position="367"/>
        <end position="391"/>
    </location>
</feature>
<gene>
    <name evidence="12" type="ORF">KL86CLO1_10906</name>
</gene>
<feature type="transmembrane region" description="Helical" evidence="10">
    <location>
        <begin position="273"/>
        <end position="296"/>
    </location>
</feature>
<keyword evidence="6 10" id="KW-0812">Transmembrane</keyword>
<dbReference type="AlphaFoldDB" id="A0A212JD90"/>
<dbReference type="PANTHER" id="PTHR43738:SF2">
    <property type="entry name" value="ABC TRANSPORTER PERMEASE"/>
    <property type="match status" value="1"/>
</dbReference>
<dbReference type="Pfam" id="PF02687">
    <property type="entry name" value="FtsX"/>
    <property type="match status" value="1"/>
</dbReference>
<feature type="domain" description="ABC3 transporter permease C-terminal" evidence="11">
    <location>
        <begin position="276"/>
        <end position="387"/>
    </location>
</feature>
<evidence type="ECO:0000256" key="6">
    <source>
        <dbReference type="ARBA" id="ARBA00022692"/>
    </source>
</evidence>
<reference evidence="12" key="1">
    <citation type="submission" date="2016-04" db="EMBL/GenBank/DDBJ databases">
        <authorList>
            <person name="Evans L.H."/>
            <person name="Alamgir A."/>
            <person name="Owens N."/>
            <person name="Weber N.D."/>
            <person name="Virtaneva K."/>
            <person name="Barbian K."/>
            <person name="Babar A."/>
            <person name="Rosenke K."/>
        </authorList>
    </citation>
    <scope>NUCLEOTIDE SEQUENCE</scope>
    <source>
        <strain evidence="12">86</strain>
    </source>
</reference>
<comment type="similarity">
    <text evidence="2">Belongs to the ABC-4 integral membrane protein family. HrtB subfamily.</text>
</comment>
<dbReference type="GO" id="GO:0005886">
    <property type="term" value="C:plasma membrane"/>
    <property type="evidence" value="ECO:0007669"/>
    <property type="project" value="UniProtKB-SubCell"/>
</dbReference>
<evidence type="ECO:0000256" key="4">
    <source>
        <dbReference type="ARBA" id="ARBA00016962"/>
    </source>
</evidence>
<evidence type="ECO:0000256" key="1">
    <source>
        <dbReference type="ARBA" id="ARBA00004651"/>
    </source>
</evidence>
<dbReference type="InterPro" id="IPR051125">
    <property type="entry name" value="ABC-4/HrtB_transporter"/>
</dbReference>
<comment type="function">
    <text evidence="9">Part of the ABC transporter complex hrt involved in hemin import. Responsible for the translocation of the substrate across the membrane.</text>
</comment>
<dbReference type="EMBL" id="FLUN01000001">
    <property type="protein sequence ID" value="SBV97401.1"/>
    <property type="molecule type" value="Genomic_DNA"/>
</dbReference>
<feature type="transmembrane region" description="Helical" evidence="10">
    <location>
        <begin position="317"/>
        <end position="347"/>
    </location>
</feature>
<evidence type="ECO:0000256" key="7">
    <source>
        <dbReference type="ARBA" id="ARBA00022989"/>
    </source>
</evidence>
<accession>A0A212JD90</accession>
<evidence type="ECO:0000259" key="11">
    <source>
        <dbReference type="Pfam" id="PF02687"/>
    </source>
</evidence>
<evidence type="ECO:0000256" key="2">
    <source>
        <dbReference type="ARBA" id="ARBA00008697"/>
    </source>
</evidence>